<keyword evidence="3 7" id="KW-0694">RNA-binding</keyword>
<dbReference type="OrthoDB" id="9806135at2"/>
<protein>
    <recommendedName>
        <fullName evidence="6 7">Large ribosomal subunit protein uL3</fullName>
    </recommendedName>
</protein>
<dbReference type="Gene3D" id="3.30.160.810">
    <property type="match status" value="1"/>
</dbReference>
<reference evidence="10 11" key="1">
    <citation type="journal article" date="2017" name="BMC Genomics">
        <title>Comparative genomic and phylogenomic analyses of the Bifidobacteriaceae family.</title>
        <authorList>
            <person name="Lugli G.A."/>
            <person name="Milani C."/>
            <person name="Turroni F."/>
            <person name="Duranti S."/>
            <person name="Mancabelli L."/>
            <person name="Mangifesta M."/>
            <person name="Ferrario C."/>
            <person name="Modesto M."/>
            <person name="Mattarelli P."/>
            <person name="Jiri K."/>
            <person name="van Sinderen D."/>
            <person name="Ventura M."/>
        </authorList>
    </citation>
    <scope>NUCLEOTIDE SEQUENCE [LARGE SCALE GENOMIC DNA]</scope>
    <source>
        <strain evidence="10 11">DSM 28807</strain>
    </source>
</reference>
<name>A0A261FV79_9BIFI</name>
<dbReference type="AlphaFoldDB" id="A0A261FV79"/>
<accession>A0A261FV79</accession>
<comment type="similarity">
    <text evidence="1 7 8">Belongs to the universal ribosomal protein uL3 family.</text>
</comment>
<organism evidence="10 11">
    <name type="scientific">Bifidobacterium lemurum</name>
    <dbReference type="NCBI Taxonomy" id="1603886"/>
    <lineage>
        <taxon>Bacteria</taxon>
        <taxon>Bacillati</taxon>
        <taxon>Actinomycetota</taxon>
        <taxon>Actinomycetes</taxon>
        <taxon>Bifidobacteriales</taxon>
        <taxon>Bifidobacteriaceae</taxon>
        <taxon>Bifidobacterium</taxon>
    </lineage>
</organism>
<evidence type="ECO:0000256" key="6">
    <source>
        <dbReference type="ARBA" id="ARBA00035243"/>
    </source>
</evidence>
<keyword evidence="4 7" id="KW-0689">Ribosomal protein</keyword>
<dbReference type="GO" id="GO:0022625">
    <property type="term" value="C:cytosolic large ribosomal subunit"/>
    <property type="evidence" value="ECO:0007669"/>
    <property type="project" value="TreeGrafter"/>
</dbReference>
<evidence type="ECO:0000256" key="7">
    <source>
        <dbReference type="HAMAP-Rule" id="MF_01325"/>
    </source>
</evidence>
<dbReference type="HAMAP" id="MF_01325_B">
    <property type="entry name" value="Ribosomal_uL3_B"/>
    <property type="match status" value="1"/>
</dbReference>
<comment type="subunit">
    <text evidence="7 9">Part of the 50S ribosomal subunit. Forms a cluster with proteins L14 and L19.</text>
</comment>
<evidence type="ECO:0000256" key="4">
    <source>
        <dbReference type="ARBA" id="ARBA00022980"/>
    </source>
</evidence>
<keyword evidence="2 7" id="KW-0699">rRNA-binding</keyword>
<evidence type="ECO:0000256" key="5">
    <source>
        <dbReference type="ARBA" id="ARBA00023274"/>
    </source>
</evidence>
<dbReference type="Gene3D" id="2.40.30.10">
    <property type="entry name" value="Translation factors"/>
    <property type="match status" value="1"/>
</dbReference>
<evidence type="ECO:0000313" key="10">
    <source>
        <dbReference type="EMBL" id="OZG63091.1"/>
    </source>
</evidence>
<dbReference type="GO" id="GO:0003735">
    <property type="term" value="F:structural constituent of ribosome"/>
    <property type="evidence" value="ECO:0007669"/>
    <property type="project" value="UniProtKB-UniRule"/>
</dbReference>
<sequence length="216" mass="22976">MSQRADRKALLGKKLGMSQVWDENGFFVPVTLIDVSTNVVTAIKTDETDGYTAVQIGYGAIDPTKVTKPLAGHFAKAGVTPRRHLVEVREDNATEYEVGQELTAEVFDEGTEVDITGTTKGKGFAGTIKRWGFKSYRRTHGSHKNERRPGSVGACATPGRILKGKKMAGRMGHVTSTVQNLTIVSADVENGVIAVKGAVPGPKGGIVLVRSAVKGA</sequence>
<keyword evidence="11" id="KW-1185">Reference proteome</keyword>
<dbReference type="InterPro" id="IPR009000">
    <property type="entry name" value="Transl_B-barrel_sf"/>
</dbReference>
<dbReference type="GO" id="GO:0019843">
    <property type="term" value="F:rRNA binding"/>
    <property type="evidence" value="ECO:0007669"/>
    <property type="project" value="UniProtKB-UniRule"/>
</dbReference>
<dbReference type="PROSITE" id="PS00474">
    <property type="entry name" value="RIBOSOMAL_L3"/>
    <property type="match status" value="1"/>
</dbReference>
<evidence type="ECO:0000313" key="11">
    <source>
        <dbReference type="Proteomes" id="UP000216352"/>
    </source>
</evidence>
<evidence type="ECO:0000256" key="1">
    <source>
        <dbReference type="ARBA" id="ARBA00006540"/>
    </source>
</evidence>
<dbReference type="NCBIfam" id="TIGR03625">
    <property type="entry name" value="L3_bact"/>
    <property type="match status" value="1"/>
</dbReference>
<dbReference type="STRING" id="1603886.GCA_001895165_00867"/>
<gene>
    <name evidence="7" type="primary">rplC</name>
    <name evidence="10" type="ORF">BLEM_0356</name>
</gene>
<evidence type="ECO:0000256" key="9">
    <source>
        <dbReference type="RuleBase" id="RU003906"/>
    </source>
</evidence>
<evidence type="ECO:0000256" key="3">
    <source>
        <dbReference type="ARBA" id="ARBA00022884"/>
    </source>
</evidence>
<dbReference type="FunFam" id="3.30.160.810:FF:000001">
    <property type="entry name" value="50S ribosomal protein L3"/>
    <property type="match status" value="1"/>
</dbReference>
<dbReference type="Proteomes" id="UP000216352">
    <property type="component" value="Unassembled WGS sequence"/>
</dbReference>
<dbReference type="InterPro" id="IPR019927">
    <property type="entry name" value="Ribosomal_uL3_bac/org-type"/>
</dbReference>
<comment type="caution">
    <text evidence="10">The sequence shown here is derived from an EMBL/GenBank/DDBJ whole genome shotgun (WGS) entry which is preliminary data.</text>
</comment>
<dbReference type="EMBL" id="MWWX01000002">
    <property type="protein sequence ID" value="OZG63091.1"/>
    <property type="molecule type" value="Genomic_DNA"/>
</dbReference>
<dbReference type="SUPFAM" id="SSF50447">
    <property type="entry name" value="Translation proteins"/>
    <property type="match status" value="1"/>
</dbReference>
<comment type="function">
    <text evidence="7 9">One of the primary rRNA binding proteins, it binds directly near the 3'-end of the 23S rRNA, where it nucleates assembly of the 50S subunit.</text>
</comment>
<keyword evidence="5 7" id="KW-0687">Ribonucleoprotein</keyword>
<evidence type="ECO:0000256" key="8">
    <source>
        <dbReference type="RuleBase" id="RU003905"/>
    </source>
</evidence>
<dbReference type="FunFam" id="2.40.30.10:FF:000004">
    <property type="entry name" value="50S ribosomal protein L3"/>
    <property type="match status" value="1"/>
</dbReference>
<proteinExistence type="inferred from homology"/>
<dbReference type="Pfam" id="PF00297">
    <property type="entry name" value="Ribosomal_L3"/>
    <property type="match status" value="1"/>
</dbReference>
<dbReference type="PANTHER" id="PTHR11229:SF16">
    <property type="entry name" value="LARGE RIBOSOMAL SUBUNIT PROTEIN UL3C"/>
    <property type="match status" value="1"/>
</dbReference>
<dbReference type="PANTHER" id="PTHR11229">
    <property type="entry name" value="50S RIBOSOMAL PROTEIN L3"/>
    <property type="match status" value="1"/>
</dbReference>
<dbReference type="GO" id="GO:0006412">
    <property type="term" value="P:translation"/>
    <property type="evidence" value="ECO:0007669"/>
    <property type="project" value="UniProtKB-UniRule"/>
</dbReference>
<dbReference type="InterPro" id="IPR019926">
    <property type="entry name" value="Ribosomal_uL3_CS"/>
</dbReference>
<evidence type="ECO:0000256" key="2">
    <source>
        <dbReference type="ARBA" id="ARBA00022730"/>
    </source>
</evidence>
<dbReference type="RefSeq" id="WP_072724839.1">
    <property type="nucleotide sequence ID" value="NZ_BDIS01000011.1"/>
</dbReference>
<dbReference type="InterPro" id="IPR000597">
    <property type="entry name" value="Ribosomal_uL3"/>
</dbReference>